<keyword evidence="3" id="KW-1185">Reference proteome</keyword>
<reference evidence="3" key="1">
    <citation type="journal article" date="2019" name="Int. J. Syst. Evol. Microbiol.">
        <title>The Global Catalogue of Microorganisms (GCM) 10K type strain sequencing project: providing services to taxonomists for standard genome sequencing and annotation.</title>
        <authorList>
            <consortium name="The Broad Institute Genomics Platform"/>
            <consortium name="The Broad Institute Genome Sequencing Center for Infectious Disease"/>
            <person name="Wu L."/>
            <person name="Ma J."/>
        </authorList>
    </citation>
    <scope>NUCLEOTIDE SEQUENCE [LARGE SCALE GENOMIC DNA]</scope>
    <source>
        <strain evidence="3">JCM 14917</strain>
    </source>
</reference>
<sequence length="202" mass="22373">MVGETLEVPAGKGDIHGGRSGRIPVSSGNRLEDARVQLVDPRVVGVDLEAQLEVARFEQLGDLVGNRNVELRQLNEGGPDALWNHILREAQAGQLRDVPGEIAHPLKRRTHSQGAHNHAQVTCNRSLEGEYVNRAFVEVVLQEVDACIRGDDFLCKLCIRCLERCGGLLHGLRNQLRDLDEFFADLVKLRLKNLTHVGVLSL</sequence>
<evidence type="ECO:0000313" key="3">
    <source>
        <dbReference type="Proteomes" id="UP001500974"/>
    </source>
</evidence>
<dbReference type="Proteomes" id="UP001500974">
    <property type="component" value="Unassembled WGS sequence"/>
</dbReference>
<accession>A0ABP5MKB6</accession>
<proteinExistence type="predicted"/>
<dbReference type="EMBL" id="BAAAON010000001">
    <property type="protein sequence ID" value="GAA2175099.1"/>
    <property type="molecule type" value="Genomic_DNA"/>
</dbReference>
<evidence type="ECO:0000313" key="2">
    <source>
        <dbReference type="EMBL" id="GAA2175099.1"/>
    </source>
</evidence>
<evidence type="ECO:0000256" key="1">
    <source>
        <dbReference type="SAM" id="MobiDB-lite"/>
    </source>
</evidence>
<comment type="caution">
    <text evidence="2">The sequence shown here is derived from an EMBL/GenBank/DDBJ whole genome shotgun (WGS) entry which is preliminary data.</text>
</comment>
<protein>
    <submittedName>
        <fullName evidence="2">Uncharacterized protein</fullName>
    </submittedName>
</protein>
<feature type="region of interest" description="Disordered" evidence="1">
    <location>
        <begin position="1"/>
        <end position="27"/>
    </location>
</feature>
<organism evidence="2 3">
    <name type="scientific">Arthrobacter parietis</name>
    <dbReference type="NCBI Taxonomy" id="271434"/>
    <lineage>
        <taxon>Bacteria</taxon>
        <taxon>Bacillati</taxon>
        <taxon>Actinomycetota</taxon>
        <taxon>Actinomycetes</taxon>
        <taxon>Micrococcales</taxon>
        <taxon>Micrococcaceae</taxon>
        <taxon>Arthrobacter</taxon>
    </lineage>
</organism>
<name>A0ABP5MKB6_9MICC</name>
<gene>
    <name evidence="2" type="ORF">GCM10009784_16140</name>
</gene>